<proteinExistence type="predicted"/>
<evidence type="ECO:0000259" key="3">
    <source>
        <dbReference type="Pfam" id="PF21074"/>
    </source>
</evidence>
<dbReference type="InterPro" id="IPR049064">
    <property type="entry name" value="NAD_Glu_DH_ACT3"/>
</dbReference>
<dbReference type="PANTHER" id="PTHR43403">
    <property type="entry name" value="NAD-SPECIFIC GLUTAMATE DEHYDROGENASE"/>
    <property type="match status" value="1"/>
</dbReference>
<dbReference type="SUPFAM" id="SSF53223">
    <property type="entry name" value="Aminoacid dehydrogenase-like, N-terminal domain"/>
    <property type="match status" value="1"/>
</dbReference>
<dbReference type="InterPro" id="IPR049059">
    <property type="entry name" value="NAD_Glu_DH_HM1"/>
</dbReference>
<dbReference type="InterPro" id="IPR046346">
    <property type="entry name" value="Aminoacid_DH-like_N_sf"/>
</dbReference>
<dbReference type="SUPFAM" id="SSF51735">
    <property type="entry name" value="NAD(P)-binding Rossmann-fold domains"/>
    <property type="match status" value="1"/>
</dbReference>
<feature type="domain" description="NAD-glutamate dehydrogenase ACT2" evidence="5">
    <location>
        <begin position="410"/>
        <end position="498"/>
    </location>
</feature>
<accession>A0A4R6HDY8</accession>
<dbReference type="Gene3D" id="3.40.50.720">
    <property type="entry name" value="NAD(P)-binding Rossmann-like Domain"/>
    <property type="match status" value="1"/>
</dbReference>
<keyword evidence="1" id="KW-0560">Oxidoreductase</keyword>
<evidence type="ECO:0000259" key="2">
    <source>
        <dbReference type="Pfam" id="PF05088"/>
    </source>
</evidence>
<dbReference type="InterPro" id="IPR049058">
    <property type="entry name" value="NAD_Glu_DH_HM2"/>
</dbReference>
<dbReference type="InterPro" id="IPR028971">
    <property type="entry name" value="NAD-GDH_cat"/>
</dbReference>
<dbReference type="GO" id="GO:0004069">
    <property type="term" value="F:L-aspartate:2-oxoglutarate aminotransferase activity"/>
    <property type="evidence" value="ECO:0007669"/>
    <property type="project" value="InterPro"/>
</dbReference>
<keyword evidence="8" id="KW-1185">Reference proteome</keyword>
<dbReference type="EMBL" id="SNWH01000009">
    <property type="protein sequence ID" value="TDO06853.1"/>
    <property type="molecule type" value="Genomic_DNA"/>
</dbReference>
<dbReference type="InterPro" id="IPR007780">
    <property type="entry name" value="NAD_Glu_DH_bac"/>
</dbReference>
<dbReference type="Pfam" id="PF21073">
    <property type="entry name" value="GDH_HM1"/>
    <property type="match status" value="1"/>
</dbReference>
<feature type="domain" description="NAD-glutamate dehydrogenase N-terminal ACT1" evidence="4">
    <location>
        <begin position="36"/>
        <end position="179"/>
    </location>
</feature>
<organism evidence="7 8">
    <name type="scientific">Halomonas ventosae</name>
    <dbReference type="NCBI Taxonomy" id="229007"/>
    <lineage>
        <taxon>Bacteria</taxon>
        <taxon>Pseudomonadati</taxon>
        <taxon>Pseudomonadota</taxon>
        <taxon>Gammaproteobacteria</taxon>
        <taxon>Oceanospirillales</taxon>
        <taxon>Halomonadaceae</taxon>
        <taxon>Halomonas</taxon>
    </lineage>
</organism>
<dbReference type="Pfam" id="PF21079">
    <property type="entry name" value="GDH_HM2"/>
    <property type="match status" value="1"/>
</dbReference>
<dbReference type="InterPro" id="IPR024727">
    <property type="entry name" value="NAD_Glu_DH_N_ACT1"/>
</dbReference>
<sequence>MQHVAHEQTRQDLLKQLQERLQSRLDEDKAAQVGAFARHFYATVPLDDLADRRLDDIYGATLAVWHFLQQFDPADPKVRVFNPDFEQHGWQSTHTFIAVLHEDMPFLVDSVRIELNRRGMTVHAIHNAVLATERDDQHRLVRVTPTQQVDAPPNRESLIAIEVDRHSDLALLEDIEASLQEVLCEVRTAVADFEPMREQARTALAELKAKRPPQVDTDDHQEAIAFLEWLLHDNFTFLGYDEHVVHESEGRQRLDRVEESKLGVFRIQKPRYQERIRTDQGVEGDHYGLVPELLSFAKSAHHARIHRPTYPDYISVDQYDDQGRVIGERRFLGLFTATVYNESPRNVPILRRKIATVMDKSGFNPKGHNGKHLLHILEVYPRDDLFQIDTEELTQTALGILDMRERRRVRLFIREDRSGKFYSCLAFVPRDVFSTELRLRIKNLLCEELDATFGDFNTYLSESVLARIQFILRFKGDQPTHYDLRRLEAKLAMLARNWRDDLQGAAIEGFGEEQANLLMDRFRDAFPASYRDDFSARTAVYDLQHISELDEGRPLALSLYRLVEEEGSGVNLKLFHRGQPIPLSDVLPMMENLGLRVIGERPYELQARDDSYWIHDFNLEHHTSTEVNLQEMRETFIEAFQRIWVGEADNDPFNRLIIAADLDWREVAMLRGYARYLKQIRFGVSQDYMATTLVNHPAITRELVALFELRFNPAERPPEGQIEACTARIIQLLDDVASLNDDQLLRRYMELIQATQRTNYYQKTADGRHKDYMSFKMEPSRVTGMPKPRPAYEIFVCSPRVEGVHLRGGKVARGGLRWSDRFEDYRTEVLGLVKAQQVKNAVIVPVGAKGGFICKRLPEGGDRDALQKEGIACYQTFIRALLDVTDNRVGDQIVPPRDVVRHDDDDAYLVVAADKGTATFSDIANEISAEYGHWLGDAFASGGANGYDHKKMGITAKGAWESVKRHFRGLGVNTQQDEFTVLGIGDMAGDVFGNGMLLSDKIRLVGAFNHLNIFVDPNPDVAASFAERQRLFALPRSSWEDYDTGLISEGGAVFKRSAKTIPISRQMKTLFGIKEDKLSPNELIRAMLKSHVDLLWNGGIGTYVKGSEETDAQVGDKANDNLRIDGRDLQCRVIGEGGNLGLTQRGRMEAAARGVRVNTDFIDNAGGVNCSDHEVNIKILIDEVVKRGDMTEKQRNQLLADMTGEVSDLVLLDNYRQTQALDLAELLSRQGIGPFRRFISELEAAGQIDRELEFLPDDEVLKERAANEQGMLLPELSVLISYAKSVLKGDLIASDVPDDPTIVKFVERIFPKVLVERYKEEMYEHRLKREIVATQVANDLVDHMGIVFVRRLIDSTGADRATIARSYVVARDSFQLPRLWEQLEALDNQVPSALQYTMMLDLMRMLRRATRWFLRNRTGMNTRDAIDFFAPRLAQLQENLGKRLRGEEHEAWERRRNEFMGAGVPEALAATVAAAGSLYAALGIIQTASQINEKPQRVAEIYYEIGDRLELPWMSQQITELKVRDSWQAQARETFRDDIDRQQLALTLSVLGMEGGSQDASERVEQWLSLHEGMHRRWCRLLEEVSSGAHGGFPLFAVAVRELVDLAESNRET</sequence>
<dbReference type="Pfam" id="PF21074">
    <property type="entry name" value="GDH_C"/>
    <property type="match status" value="1"/>
</dbReference>
<evidence type="ECO:0000256" key="1">
    <source>
        <dbReference type="ARBA" id="ARBA00023002"/>
    </source>
</evidence>
<dbReference type="Pfam" id="PF05088">
    <property type="entry name" value="Bac_GDH_CD"/>
    <property type="match status" value="1"/>
</dbReference>
<feature type="domain" description="NAD-specific glutamate dehydrogenase C-terminal" evidence="3">
    <location>
        <begin position="1269"/>
        <end position="1604"/>
    </location>
</feature>
<evidence type="ECO:0000259" key="6">
    <source>
        <dbReference type="Pfam" id="PF21077"/>
    </source>
</evidence>
<name>A0A4R6HDY8_9GAMM</name>
<dbReference type="RefSeq" id="WP_133483252.1">
    <property type="nucleotide sequence ID" value="NZ_SNWH01000009.1"/>
</dbReference>
<evidence type="ECO:0000313" key="7">
    <source>
        <dbReference type="EMBL" id="TDO06853.1"/>
    </source>
</evidence>
<dbReference type="InterPro" id="IPR048381">
    <property type="entry name" value="GDH_C"/>
</dbReference>
<dbReference type="Pfam" id="PF21078">
    <property type="entry name" value="GDH_HM3"/>
    <property type="match status" value="1"/>
</dbReference>
<protein>
    <submittedName>
        <fullName evidence="7">Glutamate dehydrogenase (NAD)</fullName>
    </submittedName>
</protein>
<gene>
    <name evidence="7" type="ORF">DFO68_10920</name>
</gene>
<feature type="domain" description="NAD-glutamate dehydrogenase catalytic" evidence="2">
    <location>
        <begin position="729"/>
        <end position="1223"/>
    </location>
</feature>
<dbReference type="Pfam" id="PF21075">
    <property type="entry name" value="GDH_ACT1"/>
    <property type="match status" value="1"/>
</dbReference>
<comment type="caution">
    <text evidence="7">The sequence shown here is derived from an EMBL/GenBank/DDBJ whole genome shotgun (WGS) entry which is preliminary data.</text>
</comment>
<dbReference type="InterPro" id="IPR049056">
    <property type="entry name" value="NAD_Glu_DH_HM3"/>
</dbReference>
<dbReference type="PANTHER" id="PTHR43403:SF1">
    <property type="entry name" value="NAD-SPECIFIC GLUTAMATE DEHYDROGENASE"/>
    <property type="match status" value="1"/>
</dbReference>
<evidence type="ECO:0000259" key="4">
    <source>
        <dbReference type="Pfam" id="PF21075"/>
    </source>
</evidence>
<evidence type="ECO:0000259" key="5">
    <source>
        <dbReference type="Pfam" id="PF21076"/>
    </source>
</evidence>
<dbReference type="InterPro" id="IPR036291">
    <property type="entry name" value="NAD(P)-bd_dom_sf"/>
</dbReference>
<dbReference type="Proteomes" id="UP000295150">
    <property type="component" value="Unassembled WGS sequence"/>
</dbReference>
<dbReference type="OrthoDB" id="9758052at2"/>
<feature type="domain" description="NAD-glutamate dehydrogenase ACT3" evidence="6">
    <location>
        <begin position="555"/>
        <end position="631"/>
    </location>
</feature>
<dbReference type="InterPro" id="IPR049062">
    <property type="entry name" value="NAD_Glu_DH_ACT2"/>
</dbReference>
<dbReference type="GO" id="GO:0004352">
    <property type="term" value="F:glutamate dehydrogenase (NAD+) activity"/>
    <property type="evidence" value="ECO:0007669"/>
    <property type="project" value="InterPro"/>
</dbReference>
<dbReference type="Pfam" id="PF21076">
    <property type="entry name" value="GDH_ACT2"/>
    <property type="match status" value="1"/>
</dbReference>
<dbReference type="PIRSF" id="PIRSF036761">
    <property type="entry name" value="GDH_Mll4104"/>
    <property type="match status" value="1"/>
</dbReference>
<reference evidence="7 8" key="1">
    <citation type="submission" date="2019-03" db="EMBL/GenBank/DDBJ databases">
        <title>Freshwater and sediment microbial communities from various areas in North America, analyzing microbe dynamics in response to fracking.</title>
        <authorList>
            <person name="Lamendella R."/>
        </authorList>
    </citation>
    <scope>NUCLEOTIDE SEQUENCE [LARGE SCALE GENOMIC DNA]</scope>
    <source>
        <strain evidence="7 8">1_TX</strain>
    </source>
</reference>
<dbReference type="Pfam" id="PF21077">
    <property type="entry name" value="GDH_ACT3"/>
    <property type="match status" value="1"/>
</dbReference>
<dbReference type="GO" id="GO:0006538">
    <property type="term" value="P:L-glutamate catabolic process"/>
    <property type="evidence" value="ECO:0007669"/>
    <property type="project" value="InterPro"/>
</dbReference>
<evidence type="ECO:0000313" key="8">
    <source>
        <dbReference type="Proteomes" id="UP000295150"/>
    </source>
</evidence>